<dbReference type="EMBL" id="DWZD01000005">
    <property type="protein sequence ID" value="HJA78044.1"/>
    <property type="molecule type" value="Genomic_DNA"/>
</dbReference>
<name>A0A9D2KQ00_9BACT</name>
<reference evidence="1" key="2">
    <citation type="submission" date="2021-04" db="EMBL/GenBank/DDBJ databases">
        <authorList>
            <person name="Gilroy R."/>
        </authorList>
    </citation>
    <scope>NUCLEOTIDE SEQUENCE</scope>
    <source>
        <strain evidence="1">5032</strain>
    </source>
</reference>
<comment type="caution">
    <text evidence="1">The sequence shown here is derived from an EMBL/GenBank/DDBJ whole genome shotgun (WGS) entry which is preliminary data.</text>
</comment>
<dbReference type="Pfam" id="PF10109">
    <property type="entry name" value="Phage_TAC_7"/>
    <property type="match status" value="1"/>
</dbReference>
<gene>
    <name evidence="1" type="ORF">H9784_00515</name>
</gene>
<reference evidence="1" key="1">
    <citation type="journal article" date="2021" name="PeerJ">
        <title>Extensive microbial diversity within the chicken gut microbiome revealed by metagenomics and culture.</title>
        <authorList>
            <person name="Gilroy R."/>
            <person name="Ravi A."/>
            <person name="Getino M."/>
            <person name="Pursley I."/>
            <person name="Horton D.L."/>
            <person name="Alikhan N.F."/>
            <person name="Baker D."/>
            <person name="Gharbi K."/>
            <person name="Hall N."/>
            <person name="Watson M."/>
            <person name="Adriaenssens E.M."/>
            <person name="Foster-Nyarko E."/>
            <person name="Jarju S."/>
            <person name="Secka A."/>
            <person name="Antonio M."/>
            <person name="Oren A."/>
            <person name="Chaudhuri R.R."/>
            <person name="La Ragione R."/>
            <person name="Hildebrand F."/>
            <person name="Pallen M.J."/>
        </authorList>
    </citation>
    <scope>NUCLEOTIDE SEQUENCE</scope>
    <source>
        <strain evidence="1">5032</strain>
    </source>
</reference>
<evidence type="ECO:0000313" key="1">
    <source>
        <dbReference type="EMBL" id="HJA78044.1"/>
    </source>
</evidence>
<protein>
    <submittedName>
        <fullName evidence="1">Phage tail assembly protein</fullName>
    </submittedName>
</protein>
<dbReference type="AlphaFoldDB" id="A0A9D2KQ00"/>
<proteinExistence type="predicted"/>
<evidence type="ECO:0000313" key="2">
    <source>
        <dbReference type="Proteomes" id="UP000823821"/>
    </source>
</evidence>
<sequence>MEPIVIRLQTPLTHGTETITELRFTREPQVRDMKGIKIRNMTFDDILLLVSRLVNVPPSVLGQMSMSDFAGVGEVVAGFLGDGR</sequence>
<organism evidence="1 2">
    <name type="scientific">Candidatus Desulfovibrio intestinavium</name>
    <dbReference type="NCBI Taxonomy" id="2838534"/>
    <lineage>
        <taxon>Bacteria</taxon>
        <taxon>Pseudomonadati</taxon>
        <taxon>Thermodesulfobacteriota</taxon>
        <taxon>Desulfovibrionia</taxon>
        <taxon>Desulfovibrionales</taxon>
        <taxon>Desulfovibrionaceae</taxon>
        <taxon>Desulfovibrio</taxon>
    </lineage>
</organism>
<dbReference type="InterPro" id="IPR019289">
    <property type="entry name" value="Phage_tail_E/E"/>
</dbReference>
<accession>A0A9D2KQ00</accession>
<dbReference type="Proteomes" id="UP000823821">
    <property type="component" value="Unassembled WGS sequence"/>
</dbReference>